<comment type="caution">
    <text evidence="3">The sequence shown here is derived from an EMBL/GenBank/DDBJ whole genome shotgun (WGS) entry which is preliminary data.</text>
</comment>
<name>A0A4V1MAY5_9BACT</name>
<dbReference type="EMBL" id="SDHZ01000001">
    <property type="protein sequence ID" value="RXK87496.1"/>
    <property type="molecule type" value="Genomic_DNA"/>
</dbReference>
<dbReference type="OrthoDB" id="5450317at2"/>
<dbReference type="SUPFAM" id="SSF51556">
    <property type="entry name" value="Metallo-dependent hydrolases"/>
    <property type="match status" value="1"/>
</dbReference>
<dbReference type="InterPro" id="IPR052350">
    <property type="entry name" value="Metallo-dep_Lactonases"/>
</dbReference>
<keyword evidence="4" id="KW-1185">Reference proteome</keyword>
<feature type="domain" description="Amidohydrolase-related" evidence="2">
    <location>
        <begin position="3"/>
        <end position="275"/>
    </location>
</feature>
<dbReference type="InterPro" id="IPR032466">
    <property type="entry name" value="Metal_Hydrolase"/>
</dbReference>
<dbReference type="Proteomes" id="UP000290545">
    <property type="component" value="Unassembled WGS sequence"/>
</dbReference>
<evidence type="ECO:0000313" key="4">
    <source>
        <dbReference type="Proteomes" id="UP000290545"/>
    </source>
</evidence>
<reference evidence="3 4" key="1">
    <citation type="submission" date="2019-01" db="EMBL/GenBank/DDBJ databases">
        <title>Filimonas sp. strain TTM-71.</title>
        <authorList>
            <person name="Chen W.-M."/>
        </authorList>
    </citation>
    <scope>NUCLEOTIDE SEQUENCE [LARGE SCALE GENOMIC DNA]</scope>
    <source>
        <strain evidence="3 4">TTM-71</strain>
    </source>
</reference>
<dbReference type="PANTHER" id="PTHR43569:SF2">
    <property type="entry name" value="AMIDOHYDROLASE-RELATED DOMAIN-CONTAINING PROTEIN"/>
    <property type="match status" value="1"/>
</dbReference>
<protein>
    <submittedName>
        <fullName evidence="3">Amidohydrolase</fullName>
    </submittedName>
</protein>
<dbReference type="InterPro" id="IPR006680">
    <property type="entry name" value="Amidohydro-rel"/>
</dbReference>
<evidence type="ECO:0000259" key="2">
    <source>
        <dbReference type="Pfam" id="PF04909"/>
    </source>
</evidence>
<proteinExistence type="inferred from homology"/>
<keyword evidence="3" id="KW-0378">Hydrolase</keyword>
<organism evidence="3 4">
    <name type="scientific">Filimonas effusa</name>
    <dbReference type="NCBI Taxonomy" id="2508721"/>
    <lineage>
        <taxon>Bacteria</taxon>
        <taxon>Pseudomonadati</taxon>
        <taxon>Bacteroidota</taxon>
        <taxon>Chitinophagia</taxon>
        <taxon>Chitinophagales</taxon>
        <taxon>Chitinophagaceae</taxon>
        <taxon>Filimonas</taxon>
    </lineage>
</organism>
<accession>A0A4V1MAY5</accession>
<evidence type="ECO:0000256" key="1">
    <source>
        <dbReference type="ARBA" id="ARBA00038310"/>
    </source>
</evidence>
<dbReference type="Gene3D" id="3.20.20.140">
    <property type="entry name" value="Metal-dependent hydrolases"/>
    <property type="match status" value="1"/>
</dbReference>
<dbReference type="Pfam" id="PF04909">
    <property type="entry name" value="Amidohydro_2"/>
    <property type="match status" value="1"/>
</dbReference>
<comment type="similarity">
    <text evidence="1">Belongs to the metallo-dependent hydrolases superfamily.</text>
</comment>
<dbReference type="PANTHER" id="PTHR43569">
    <property type="entry name" value="AMIDOHYDROLASE"/>
    <property type="match status" value="1"/>
</dbReference>
<sequence>MRIDAHQHFWQFDIERDSWITEDMSVIRRDFLPADLEPVLKSNGFDGCVLVQSDQSEVHNQFMLELAEANSFIKGIVGWVDLRSPDVKERLAYYSTFKVMKGFRHVLQGEEDRQLMLKPAFLNGIGQLVQFNFTYDILIFPDQLAFIPEFVKQFPDTKFVIDHIAKPDIKHRQYEEWEKGMRAVAQFPNISCKVSGMVTEADWHQWKPEDFSKYLDIVTDAFGTNRLLYGSDWPVCQVAASYEKMLDIVKNYYASFSPDEQAAIFGGNAVKFYQLT</sequence>
<gene>
    <name evidence="3" type="ORF">ESB13_10900</name>
</gene>
<evidence type="ECO:0000313" key="3">
    <source>
        <dbReference type="EMBL" id="RXK87496.1"/>
    </source>
</evidence>
<dbReference type="AlphaFoldDB" id="A0A4V1MAY5"/>
<dbReference type="GO" id="GO:0016787">
    <property type="term" value="F:hydrolase activity"/>
    <property type="evidence" value="ECO:0007669"/>
    <property type="project" value="UniProtKB-KW"/>
</dbReference>